<organism evidence="3 4">
    <name type="scientific">Falsigemmobacter faecalis</name>
    <dbReference type="NCBI Taxonomy" id="2488730"/>
    <lineage>
        <taxon>Bacteria</taxon>
        <taxon>Pseudomonadati</taxon>
        <taxon>Pseudomonadota</taxon>
        <taxon>Alphaproteobacteria</taxon>
        <taxon>Rhodobacterales</taxon>
        <taxon>Paracoccaceae</taxon>
        <taxon>Falsigemmobacter</taxon>
    </lineage>
</organism>
<name>A0A3P3DDS1_9RHOB</name>
<dbReference type="Pfam" id="PF00565">
    <property type="entry name" value="SNase"/>
    <property type="match status" value="1"/>
</dbReference>
<evidence type="ECO:0000313" key="4">
    <source>
        <dbReference type="Proteomes" id="UP000282125"/>
    </source>
</evidence>
<dbReference type="SUPFAM" id="SSF50199">
    <property type="entry name" value="Staphylococcal nuclease"/>
    <property type="match status" value="1"/>
</dbReference>
<dbReference type="InterPro" id="IPR035437">
    <property type="entry name" value="SNase_OB-fold_sf"/>
</dbReference>
<feature type="domain" description="TNase-like" evidence="2">
    <location>
        <begin position="74"/>
        <end position="191"/>
    </location>
</feature>
<evidence type="ECO:0000313" key="3">
    <source>
        <dbReference type="EMBL" id="RRH72465.1"/>
    </source>
</evidence>
<dbReference type="PANTHER" id="PTHR12302:SF26">
    <property type="entry name" value="BLR1266 PROTEIN"/>
    <property type="match status" value="1"/>
</dbReference>
<keyword evidence="1" id="KW-1133">Transmembrane helix</keyword>
<keyword evidence="1" id="KW-0812">Transmembrane</keyword>
<evidence type="ECO:0000256" key="1">
    <source>
        <dbReference type="SAM" id="Phobius"/>
    </source>
</evidence>
<comment type="caution">
    <text evidence="3">The sequence shown here is derived from an EMBL/GenBank/DDBJ whole genome shotgun (WGS) entry which is preliminary data.</text>
</comment>
<protein>
    <submittedName>
        <fullName evidence="3">Thermonuclease family protein</fullName>
    </submittedName>
</protein>
<dbReference type="InterPro" id="IPR016071">
    <property type="entry name" value="Staphylococal_nuclease_OB-fold"/>
</dbReference>
<dbReference type="Gene3D" id="2.40.50.90">
    <property type="match status" value="1"/>
</dbReference>
<dbReference type="OrthoDB" id="9805504at2"/>
<dbReference type="PROSITE" id="PS50830">
    <property type="entry name" value="TNASE_3"/>
    <property type="match status" value="1"/>
</dbReference>
<keyword evidence="1" id="KW-0472">Membrane</keyword>
<feature type="transmembrane region" description="Helical" evidence="1">
    <location>
        <begin position="12"/>
        <end position="32"/>
    </location>
</feature>
<gene>
    <name evidence="3" type="ORF">EG244_14470</name>
</gene>
<sequence>MKKLKRFLNRRLRAGPLIWAAAFGAAGLFFALPDLKISADLDKAIAALQSRAAQELQKHLPEALQPASSGLQGIATVIDGDTIDIQKQRIRLHAIDAPESAQRCWKGASEWRCGQTATLALKNKIDRHPVRCEQINRDRYGRIVARCFLGETNLNAWLVEEGHAVAAPQYGKDYIAHEARAQAARRGIWAGEFIVPSDWRKGVRQPQG</sequence>
<reference evidence="3 4" key="1">
    <citation type="submission" date="2018-11" db="EMBL/GenBank/DDBJ databases">
        <title>Gemmobacter sp. nov., YIM 102744-1 draft genome.</title>
        <authorList>
            <person name="Li G."/>
            <person name="Jiang Y."/>
        </authorList>
    </citation>
    <scope>NUCLEOTIDE SEQUENCE [LARGE SCALE GENOMIC DNA]</scope>
    <source>
        <strain evidence="3 4">YIM 102744-1</strain>
    </source>
</reference>
<evidence type="ECO:0000259" key="2">
    <source>
        <dbReference type="PROSITE" id="PS50830"/>
    </source>
</evidence>
<dbReference type="EMBL" id="RRAZ01000023">
    <property type="protein sequence ID" value="RRH72465.1"/>
    <property type="molecule type" value="Genomic_DNA"/>
</dbReference>
<dbReference type="AlphaFoldDB" id="A0A3P3DDS1"/>
<dbReference type="RefSeq" id="WP_124965705.1">
    <property type="nucleotide sequence ID" value="NZ_RRAZ01000023.1"/>
</dbReference>
<dbReference type="PANTHER" id="PTHR12302">
    <property type="entry name" value="EBNA2 BINDING PROTEIN P100"/>
    <property type="match status" value="1"/>
</dbReference>
<accession>A0A3P3DDS1</accession>
<keyword evidence="4" id="KW-1185">Reference proteome</keyword>
<proteinExistence type="predicted"/>
<dbReference type="SMART" id="SM00318">
    <property type="entry name" value="SNc"/>
    <property type="match status" value="1"/>
</dbReference>
<dbReference type="Proteomes" id="UP000282125">
    <property type="component" value="Unassembled WGS sequence"/>
</dbReference>